<dbReference type="GO" id="GO:0004519">
    <property type="term" value="F:endonuclease activity"/>
    <property type="evidence" value="ECO:0007669"/>
    <property type="project" value="UniProtKB-KW"/>
</dbReference>
<keyword evidence="5" id="KW-0540">Nuclease</keyword>
<dbReference type="EMBL" id="JAFLWD010000009">
    <property type="protein sequence ID" value="MBO0439617.1"/>
    <property type="molecule type" value="Genomic_DNA"/>
</dbReference>
<dbReference type="Gene3D" id="3.90.220.20">
    <property type="entry name" value="DNA methylase specificity domains"/>
    <property type="match status" value="1"/>
</dbReference>
<dbReference type="SUPFAM" id="SSF116734">
    <property type="entry name" value="DNA methylase specificity domain"/>
    <property type="match status" value="1"/>
</dbReference>
<dbReference type="Pfam" id="PF01420">
    <property type="entry name" value="Methylase_S"/>
    <property type="match status" value="1"/>
</dbReference>
<dbReference type="InterPro" id="IPR044946">
    <property type="entry name" value="Restrct_endonuc_typeI_TRD_sf"/>
</dbReference>
<reference evidence="5 6" key="1">
    <citation type="submission" date="2021-03" db="EMBL/GenBank/DDBJ databases">
        <title>Enterococcal diversity collection.</title>
        <authorList>
            <person name="Gilmore M.S."/>
            <person name="Schwartzman J."/>
            <person name="Van Tyne D."/>
            <person name="Martin M."/>
            <person name="Earl A.M."/>
            <person name="Manson A.L."/>
            <person name="Straub T."/>
            <person name="Salamzade R."/>
            <person name="Saavedra J."/>
            <person name="Lebreton F."/>
            <person name="Prichula J."/>
            <person name="Schaufler K."/>
            <person name="Gaca A."/>
            <person name="Sgardioli B."/>
            <person name="Wagenaar J."/>
            <person name="Strong T."/>
        </authorList>
    </citation>
    <scope>NUCLEOTIDE SEQUENCE [LARGE SCALE GENOMIC DNA]</scope>
    <source>
        <strain evidence="5 6">DIV0869a</strain>
    </source>
</reference>
<comment type="similarity">
    <text evidence="1">Belongs to the type-I restriction system S methylase family.</text>
</comment>
<evidence type="ECO:0000256" key="2">
    <source>
        <dbReference type="ARBA" id="ARBA00022747"/>
    </source>
</evidence>
<comment type="caution">
    <text evidence="5">The sequence shown here is derived from an EMBL/GenBank/DDBJ whole genome shotgun (WGS) entry which is preliminary data.</text>
</comment>
<keyword evidence="2" id="KW-0680">Restriction system</keyword>
<feature type="domain" description="Type I restriction modification DNA specificity" evidence="4">
    <location>
        <begin position="3"/>
        <end position="168"/>
    </location>
</feature>
<evidence type="ECO:0000313" key="6">
    <source>
        <dbReference type="Proteomes" id="UP000664632"/>
    </source>
</evidence>
<evidence type="ECO:0000259" key="4">
    <source>
        <dbReference type="Pfam" id="PF01420"/>
    </source>
</evidence>
<evidence type="ECO:0000256" key="1">
    <source>
        <dbReference type="ARBA" id="ARBA00010923"/>
    </source>
</evidence>
<dbReference type="InterPro" id="IPR000055">
    <property type="entry name" value="Restrct_endonuc_typeI_TRD"/>
</dbReference>
<evidence type="ECO:0000256" key="3">
    <source>
        <dbReference type="ARBA" id="ARBA00023125"/>
    </source>
</evidence>
<proteinExistence type="inferred from homology"/>
<dbReference type="RefSeq" id="WP_207111704.1">
    <property type="nucleotide sequence ID" value="NZ_JAFLWD010000009.1"/>
</dbReference>
<protein>
    <submittedName>
        <fullName evidence="5">Restriction endonuclease subunit S</fullName>
    </submittedName>
</protein>
<gene>
    <name evidence="5" type="ORF">JZO69_04555</name>
</gene>
<dbReference type="Proteomes" id="UP000664632">
    <property type="component" value="Unassembled WGS sequence"/>
</dbReference>
<name>A0ABS3GWI4_9ENTE</name>
<keyword evidence="3" id="KW-0238">DNA-binding</keyword>
<keyword evidence="6" id="KW-1185">Reference proteome</keyword>
<keyword evidence="5" id="KW-0378">Hydrolase</keyword>
<organism evidence="5 6">
    <name type="scientific">Candidatus Enterococcus ikei</name>
    <dbReference type="NCBI Taxonomy" id="2815326"/>
    <lineage>
        <taxon>Bacteria</taxon>
        <taxon>Bacillati</taxon>
        <taxon>Bacillota</taxon>
        <taxon>Bacilli</taxon>
        <taxon>Lactobacillales</taxon>
        <taxon>Enterococcaceae</taxon>
        <taxon>Enterococcus</taxon>
    </lineage>
</organism>
<sequence length="190" mass="22455">MLLEEIMKFESGTLLTRIENEPQGNLYSIYENEQFYMDDSVTLDEIKIKYIQTMKKIQQIETNDIIINLFKGDCTKVRDEFSGYVINANFVKVSPKNNEQLNPDFFLYWFNESEESKKQLLQSVQGSVMKKISIAKLKKMDISLPSREKQEIIGQLYHSQKTASNLHKKKIRLTELLTKEKIKRFEREEL</sequence>
<evidence type="ECO:0000313" key="5">
    <source>
        <dbReference type="EMBL" id="MBO0439617.1"/>
    </source>
</evidence>
<keyword evidence="5" id="KW-0255">Endonuclease</keyword>
<accession>A0ABS3GWI4</accession>